<dbReference type="PROSITE" id="PS01081">
    <property type="entry name" value="HTH_TETR_1"/>
    <property type="match status" value="1"/>
</dbReference>
<dbReference type="NCBIfam" id="NF041196">
    <property type="entry name" value="ScbR_bind_reg"/>
    <property type="match status" value="1"/>
</dbReference>
<dbReference type="Proteomes" id="UP000419138">
    <property type="component" value="Unassembled WGS sequence"/>
</dbReference>
<dbReference type="SUPFAM" id="SSF48498">
    <property type="entry name" value="Tetracyclin repressor-like, C-terminal domain"/>
    <property type="match status" value="1"/>
</dbReference>
<sequence length="217" mass="23715">MAVQERGERSKRSILEAAASVLDERGYDAASTTEILARTGLTRGALYHHFPSKEAIAAAMVAAQSEALVVPERAVKLQAVIDLSLEYARRLQSDPVLRASVRLTVEQTSFTNPGRTPYQQSVEALLGLFRQAERQGETLPGLDLEEVTQYIVGAFTGIQLMSQVFSRREDLMDRVSAMWRLLLPGIATPGLLPRLRTTPSPSTAAHTAHEESLSSEG</sequence>
<evidence type="ECO:0000256" key="2">
    <source>
        <dbReference type="ARBA" id="ARBA00023125"/>
    </source>
</evidence>
<dbReference type="Gene3D" id="1.10.357.10">
    <property type="entry name" value="Tetracycline Repressor, domain 2"/>
    <property type="match status" value="1"/>
</dbReference>
<dbReference type="PANTHER" id="PTHR30055:SF234">
    <property type="entry name" value="HTH-TYPE TRANSCRIPTIONAL REGULATOR BETI"/>
    <property type="match status" value="1"/>
</dbReference>
<evidence type="ECO:0000256" key="5">
    <source>
        <dbReference type="SAM" id="MobiDB-lite"/>
    </source>
</evidence>
<keyword evidence="2 4" id="KW-0238">DNA-binding</keyword>
<evidence type="ECO:0000313" key="8">
    <source>
        <dbReference type="Proteomes" id="UP000419138"/>
    </source>
</evidence>
<feature type="compositionally biased region" description="Low complexity" evidence="5">
    <location>
        <begin position="197"/>
        <end position="206"/>
    </location>
</feature>
<reference evidence="7 8" key="1">
    <citation type="submission" date="2019-05" db="EMBL/GenBank/DDBJ databases">
        <title>Comparative genomics and metabolomics analyses of clavulanic acid producing Streptomyces species provides insight into specialized metabolism and evolution of beta-lactam biosynthetic gene clusters.</title>
        <authorList>
            <person name="Moore M.A."/>
            <person name="Cruz-Morales P."/>
            <person name="Barona Gomez F."/>
            <person name="Kapil T."/>
        </authorList>
    </citation>
    <scope>NUCLEOTIDE SEQUENCE [LARGE SCALE GENOMIC DNA]</scope>
    <source>
        <strain evidence="7 8">NRRL 5741</strain>
    </source>
</reference>
<dbReference type="InterPro" id="IPR023772">
    <property type="entry name" value="DNA-bd_HTH_TetR-type_CS"/>
</dbReference>
<feature type="DNA-binding region" description="H-T-H motif" evidence="4">
    <location>
        <begin position="31"/>
        <end position="50"/>
    </location>
</feature>
<proteinExistence type="predicted"/>
<dbReference type="OrthoDB" id="3237195at2"/>
<feature type="region of interest" description="Disordered" evidence="5">
    <location>
        <begin position="193"/>
        <end position="217"/>
    </location>
</feature>
<dbReference type="InterPro" id="IPR036271">
    <property type="entry name" value="Tet_transcr_reg_TetR-rel_C_sf"/>
</dbReference>
<dbReference type="SUPFAM" id="SSF46689">
    <property type="entry name" value="Homeodomain-like"/>
    <property type="match status" value="1"/>
</dbReference>
<organism evidence="7 8">
    <name type="scientific">Streptomyces jumonjinensis</name>
    <dbReference type="NCBI Taxonomy" id="1945"/>
    <lineage>
        <taxon>Bacteria</taxon>
        <taxon>Bacillati</taxon>
        <taxon>Actinomycetota</taxon>
        <taxon>Actinomycetes</taxon>
        <taxon>Kitasatosporales</taxon>
        <taxon>Streptomycetaceae</taxon>
        <taxon>Streptomyces</taxon>
    </lineage>
</organism>
<gene>
    <name evidence="7" type="ORF">FF041_36985</name>
</gene>
<dbReference type="PRINTS" id="PR00455">
    <property type="entry name" value="HTHTETR"/>
</dbReference>
<evidence type="ECO:0000256" key="3">
    <source>
        <dbReference type="ARBA" id="ARBA00023163"/>
    </source>
</evidence>
<dbReference type="GO" id="GO:0003700">
    <property type="term" value="F:DNA-binding transcription factor activity"/>
    <property type="evidence" value="ECO:0007669"/>
    <property type="project" value="TreeGrafter"/>
</dbReference>
<comment type="caution">
    <text evidence="7">The sequence shown here is derived from an EMBL/GenBank/DDBJ whole genome shotgun (WGS) entry which is preliminary data.</text>
</comment>
<dbReference type="InterPro" id="IPR047923">
    <property type="entry name" value="ArpA-like"/>
</dbReference>
<dbReference type="GO" id="GO:0000976">
    <property type="term" value="F:transcription cis-regulatory region binding"/>
    <property type="evidence" value="ECO:0007669"/>
    <property type="project" value="TreeGrafter"/>
</dbReference>
<evidence type="ECO:0000259" key="6">
    <source>
        <dbReference type="PROSITE" id="PS50977"/>
    </source>
</evidence>
<keyword evidence="8" id="KW-1185">Reference proteome</keyword>
<dbReference type="RefSeq" id="WP_153526954.1">
    <property type="nucleotide sequence ID" value="NZ_JBEPDZ010000027.1"/>
</dbReference>
<evidence type="ECO:0000313" key="7">
    <source>
        <dbReference type="EMBL" id="MQT05493.1"/>
    </source>
</evidence>
<dbReference type="AlphaFoldDB" id="A0A646KTC5"/>
<dbReference type="InterPro" id="IPR009057">
    <property type="entry name" value="Homeodomain-like_sf"/>
</dbReference>
<dbReference type="Pfam" id="PF00440">
    <property type="entry name" value="TetR_N"/>
    <property type="match status" value="1"/>
</dbReference>
<dbReference type="PROSITE" id="PS50977">
    <property type="entry name" value="HTH_TETR_2"/>
    <property type="match status" value="1"/>
</dbReference>
<feature type="compositionally biased region" description="Basic and acidic residues" evidence="5">
    <location>
        <begin position="207"/>
        <end position="217"/>
    </location>
</feature>
<dbReference type="PANTHER" id="PTHR30055">
    <property type="entry name" value="HTH-TYPE TRANSCRIPTIONAL REGULATOR RUTR"/>
    <property type="match status" value="1"/>
</dbReference>
<dbReference type="InterPro" id="IPR001647">
    <property type="entry name" value="HTH_TetR"/>
</dbReference>
<name>A0A646KTC5_STRJU</name>
<accession>A0A646KTC5</accession>
<feature type="domain" description="HTH tetR-type" evidence="6">
    <location>
        <begin position="8"/>
        <end position="68"/>
    </location>
</feature>
<dbReference type="InterPro" id="IPR050109">
    <property type="entry name" value="HTH-type_TetR-like_transc_reg"/>
</dbReference>
<keyword evidence="1" id="KW-0805">Transcription regulation</keyword>
<protein>
    <submittedName>
        <fullName evidence="7">TetR/AcrR family transcriptional regulator</fullName>
    </submittedName>
</protein>
<keyword evidence="3" id="KW-0804">Transcription</keyword>
<dbReference type="EMBL" id="VCLA01000201">
    <property type="protein sequence ID" value="MQT05493.1"/>
    <property type="molecule type" value="Genomic_DNA"/>
</dbReference>
<dbReference type="InterPro" id="IPR054126">
    <property type="entry name" value="CprB_TetR_C"/>
</dbReference>
<dbReference type="Pfam" id="PF21935">
    <property type="entry name" value="TetR_C_45"/>
    <property type="match status" value="1"/>
</dbReference>
<evidence type="ECO:0000256" key="4">
    <source>
        <dbReference type="PROSITE-ProRule" id="PRU00335"/>
    </source>
</evidence>
<evidence type="ECO:0000256" key="1">
    <source>
        <dbReference type="ARBA" id="ARBA00023015"/>
    </source>
</evidence>